<dbReference type="EMBL" id="BAAAPN010000095">
    <property type="protein sequence ID" value="GAA1772555.1"/>
    <property type="molecule type" value="Genomic_DNA"/>
</dbReference>
<reference evidence="3" key="1">
    <citation type="journal article" date="2019" name="Int. J. Syst. Evol. Microbiol.">
        <title>The Global Catalogue of Microorganisms (GCM) 10K type strain sequencing project: providing services to taxonomists for standard genome sequencing and annotation.</title>
        <authorList>
            <consortium name="The Broad Institute Genomics Platform"/>
            <consortium name="The Broad Institute Genome Sequencing Center for Infectious Disease"/>
            <person name="Wu L."/>
            <person name="Ma J."/>
        </authorList>
    </citation>
    <scope>NUCLEOTIDE SEQUENCE [LARGE SCALE GENOMIC DNA]</scope>
    <source>
        <strain evidence="3">JCM 15591</strain>
    </source>
</reference>
<evidence type="ECO:0000313" key="2">
    <source>
        <dbReference type="EMBL" id="GAA1772555.1"/>
    </source>
</evidence>
<feature type="transmembrane region" description="Helical" evidence="1">
    <location>
        <begin position="164"/>
        <end position="190"/>
    </location>
</feature>
<feature type="transmembrane region" description="Helical" evidence="1">
    <location>
        <begin position="69"/>
        <end position="88"/>
    </location>
</feature>
<keyword evidence="1" id="KW-0812">Transmembrane</keyword>
<comment type="caution">
    <text evidence="2">The sequence shown here is derived from an EMBL/GenBank/DDBJ whole genome shotgun (WGS) entry which is preliminary data.</text>
</comment>
<sequence length="342" mass="35955">MILSVPAGSRRFAPLVAAVGSVLIPLTWLILTQESQPEVAAVADGARDWLTARTPYLEDPQDLSQFRPYFPLTFLFGMPSSVFGLGGVGDPRIWLDLTLVGWLWPLYRGAGSDGRVKAATLRSTWLLLSCPLVALELSVSSIDVPTIGLIALAAYAYGRGHPSAAVALACVSTLIKPTAIVVVLLISLVSLRVGGRRVGRRIGLAMLAMGASGIALVMLSGLDRFLVNAILFPADLATVPTPAKSPFPGVLIAAHLPHGHTIAIGVTAAYVAACLVFGFRRVDPSARGILQAGAVALVGIYLLAPASRAGYLIVPLLLWWLARNCGERPVACPRGSSRATSP</sequence>
<keyword evidence="1" id="KW-0472">Membrane</keyword>
<evidence type="ECO:0000256" key="1">
    <source>
        <dbReference type="SAM" id="Phobius"/>
    </source>
</evidence>
<accession>A0ABP4XAF6</accession>
<feature type="transmembrane region" description="Helical" evidence="1">
    <location>
        <begin position="125"/>
        <end position="158"/>
    </location>
</feature>
<feature type="transmembrane region" description="Helical" evidence="1">
    <location>
        <begin position="202"/>
        <end position="222"/>
    </location>
</feature>
<feature type="transmembrane region" description="Helical" evidence="1">
    <location>
        <begin position="262"/>
        <end position="282"/>
    </location>
</feature>
<keyword evidence="1" id="KW-1133">Transmembrane helix</keyword>
<dbReference type="Proteomes" id="UP001501475">
    <property type="component" value="Unassembled WGS sequence"/>
</dbReference>
<protein>
    <submittedName>
        <fullName evidence="2">Glycosyltransferase 87 family protein</fullName>
    </submittedName>
</protein>
<dbReference type="RefSeq" id="WP_344068095.1">
    <property type="nucleotide sequence ID" value="NZ_BAAAPN010000095.1"/>
</dbReference>
<gene>
    <name evidence="2" type="ORF">GCM10009810_32370</name>
</gene>
<name>A0ABP4XAF6_9MICO</name>
<proteinExistence type="predicted"/>
<keyword evidence="3" id="KW-1185">Reference proteome</keyword>
<evidence type="ECO:0000313" key="3">
    <source>
        <dbReference type="Proteomes" id="UP001501475"/>
    </source>
</evidence>
<organism evidence="2 3">
    <name type="scientific">Nostocoides vanveenii</name>
    <dbReference type="NCBI Taxonomy" id="330835"/>
    <lineage>
        <taxon>Bacteria</taxon>
        <taxon>Bacillati</taxon>
        <taxon>Actinomycetota</taxon>
        <taxon>Actinomycetes</taxon>
        <taxon>Micrococcales</taxon>
        <taxon>Intrasporangiaceae</taxon>
        <taxon>Nostocoides</taxon>
    </lineage>
</organism>
<feature type="transmembrane region" description="Helical" evidence="1">
    <location>
        <begin position="12"/>
        <end position="31"/>
    </location>
</feature>
<feature type="transmembrane region" description="Helical" evidence="1">
    <location>
        <begin position="294"/>
        <end position="322"/>
    </location>
</feature>